<protein>
    <submittedName>
        <fullName evidence="1">Uncharacterized protein</fullName>
    </submittedName>
</protein>
<reference evidence="1 2" key="1">
    <citation type="submission" date="2023-06" db="EMBL/GenBank/DDBJ databases">
        <authorList>
            <person name="Yushchuk O."/>
            <person name="Binda E."/>
            <person name="Ruckert-Reed C."/>
            <person name="Fedorenko V."/>
            <person name="Kalinowski J."/>
            <person name="Marinelli F."/>
        </authorList>
    </citation>
    <scope>NUCLEOTIDE SEQUENCE [LARGE SCALE GENOMIC DNA]</scope>
    <source>
        <strain evidence="1 2">NRRL 3884</strain>
    </source>
</reference>
<sequence length="47" mass="5450">MVSHRNGRRDLVLYVTVPAGATSMVVKFRYHDAANNWYWVIDDLRVG</sequence>
<dbReference type="Proteomes" id="UP001240150">
    <property type="component" value="Chromosome"/>
</dbReference>
<gene>
    <name evidence="1" type="ORF">ACTOB_006203</name>
</gene>
<accession>A0ABY8WEN7</accession>
<keyword evidence="2" id="KW-1185">Reference proteome</keyword>
<evidence type="ECO:0000313" key="2">
    <source>
        <dbReference type="Proteomes" id="UP001240150"/>
    </source>
</evidence>
<proteinExistence type="predicted"/>
<dbReference type="EMBL" id="CP126980">
    <property type="protein sequence ID" value="WIM94200.1"/>
    <property type="molecule type" value="Genomic_DNA"/>
</dbReference>
<organism evidence="1 2">
    <name type="scientific">Actinoplanes oblitus</name>
    <dbReference type="NCBI Taxonomy" id="3040509"/>
    <lineage>
        <taxon>Bacteria</taxon>
        <taxon>Bacillati</taxon>
        <taxon>Actinomycetota</taxon>
        <taxon>Actinomycetes</taxon>
        <taxon>Micromonosporales</taxon>
        <taxon>Micromonosporaceae</taxon>
        <taxon>Actinoplanes</taxon>
    </lineage>
</organism>
<name>A0ABY8WEN7_9ACTN</name>
<dbReference type="RefSeq" id="WP_284915403.1">
    <property type="nucleotide sequence ID" value="NZ_CP126980.1"/>
</dbReference>
<evidence type="ECO:0000313" key="1">
    <source>
        <dbReference type="EMBL" id="WIM94200.1"/>
    </source>
</evidence>